<comment type="caution">
    <text evidence="1">The sequence shown here is derived from an EMBL/GenBank/DDBJ whole genome shotgun (WGS) entry which is preliminary data.</text>
</comment>
<sequence>MKKDITIPEVVDVHVAAIYVHNESFNTHEWNVYLINNLQEAIETVLVVSKGAKQKTTSVLRKSIAHLPAKSFAKLEFLHEDLLQIENRFMVTYFKDGKMYDKTFVFSSKSIKTSKAKHLPVVPEKGILAK</sequence>
<evidence type="ECO:0008006" key="3">
    <source>
        <dbReference type="Google" id="ProtNLM"/>
    </source>
</evidence>
<evidence type="ECO:0000313" key="2">
    <source>
        <dbReference type="Proteomes" id="UP000643701"/>
    </source>
</evidence>
<organism evidence="1 2">
    <name type="scientific">Psychroflexus maritimus</name>
    <dbReference type="NCBI Taxonomy" id="2714865"/>
    <lineage>
        <taxon>Bacteria</taxon>
        <taxon>Pseudomonadati</taxon>
        <taxon>Bacteroidota</taxon>
        <taxon>Flavobacteriia</taxon>
        <taxon>Flavobacteriales</taxon>
        <taxon>Flavobacteriaceae</taxon>
        <taxon>Psychroflexus</taxon>
    </lineage>
</organism>
<proteinExistence type="predicted"/>
<reference evidence="1" key="1">
    <citation type="submission" date="2020-03" db="EMBL/GenBank/DDBJ databases">
        <title>Psychroflexus Maritimus sp. nov., isolate from marine sediment.</title>
        <authorList>
            <person name="Zhong Y.-L."/>
        </authorList>
    </citation>
    <scope>NUCLEOTIDE SEQUENCE</scope>
    <source>
        <strain evidence="1">C1</strain>
    </source>
</reference>
<keyword evidence="2" id="KW-1185">Reference proteome</keyword>
<protein>
    <recommendedName>
        <fullName evidence="3">Phenylalanyl-tRNA synthetase subunit alpha</fullName>
    </recommendedName>
</protein>
<evidence type="ECO:0000313" key="1">
    <source>
        <dbReference type="EMBL" id="NGZ90501.1"/>
    </source>
</evidence>
<name>A0A967E774_9FLAO</name>
<dbReference type="RefSeq" id="WP_166400738.1">
    <property type="nucleotide sequence ID" value="NZ_JAANAS010000072.1"/>
</dbReference>
<dbReference type="Proteomes" id="UP000643701">
    <property type="component" value="Unassembled WGS sequence"/>
</dbReference>
<dbReference type="AlphaFoldDB" id="A0A967E774"/>
<gene>
    <name evidence="1" type="ORF">G7034_09570</name>
</gene>
<accession>A0A967E774</accession>
<dbReference type="EMBL" id="JAANAS010000072">
    <property type="protein sequence ID" value="NGZ90501.1"/>
    <property type="molecule type" value="Genomic_DNA"/>
</dbReference>